<reference evidence="2" key="2">
    <citation type="submission" date="2020-08" db="EMBL/GenBank/DDBJ databases">
        <authorList>
            <person name="Chen M."/>
            <person name="Teng W."/>
            <person name="Zhao L."/>
            <person name="Hu C."/>
            <person name="Zhou Y."/>
            <person name="Han B."/>
            <person name="Song L."/>
            <person name="Shu W."/>
        </authorList>
    </citation>
    <scope>NUCLEOTIDE SEQUENCE</scope>
    <source>
        <strain evidence="2">FACHB-1277</strain>
    </source>
</reference>
<protein>
    <submittedName>
        <fullName evidence="2">Alpha/beta fold hydrolase</fullName>
    </submittedName>
</protein>
<reference evidence="2" key="1">
    <citation type="journal article" date="2015" name="ISME J.">
        <title>Draft Genome Sequence of Streptomyces incarnatus NRRL8089, which Produces the Nucleoside Antibiotic Sinefungin.</title>
        <authorList>
            <person name="Oshima K."/>
            <person name="Hattori M."/>
            <person name="Shimizu H."/>
            <person name="Fukuda K."/>
            <person name="Nemoto M."/>
            <person name="Inagaki K."/>
            <person name="Tamura T."/>
        </authorList>
    </citation>
    <scope>NUCLEOTIDE SEQUENCE</scope>
    <source>
        <strain evidence="2">FACHB-1277</strain>
    </source>
</reference>
<name>A0A926UVQ5_9CYAN</name>
<dbReference type="InterPro" id="IPR029058">
    <property type="entry name" value="AB_hydrolase_fold"/>
</dbReference>
<organism evidence="2 3">
    <name type="scientific">Pseudanabaena cinerea FACHB-1277</name>
    <dbReference type="NCBI Taxonomy" id="2949581"/>
    <lineage>
        <taxon>Bacteria</taxon>
        <taxon>Bacillati</taxon>
        <taxon>Cyanobacteriota</taxon>
        <taxon>Cyanophyceae</taxon>
        <taxon>Pseudanabaenales</taxon>
        <taxon>Pseudanabaenaceae</taxon>
        <taxon>Pseudanabaena</taxon>
        <taxon>Pseudanabaena cinerea</taxon>
    </lineage>
</organism>
<dbReference type="Gene3D" id="3.40.50.1820">
    <property type="entry name" value="alpha/beta hydrolase"/>
    <property type="match status" value="1"/>
</dbReference>
<dbReference type="EMBL" id="JACJPY010000063">
    <property type="protein sequence ID" value="MBD2151711.1"/>
    <property type="molecule type" value="Genomic_DNA"/>
</dbReference>
<dbReference type="Pfam" id="PF00561">
    <property type="entry name" value="Abhydrolase_1"/>
    <property type="match status" value="1"/>
</dbReference>
<dbReference type="PANTHER" id="PTHR46438:SF2">
    <property type="entry name" value="ALPHA_BETA-HYDROLASES SUPERFAMILY PROTEIN"/>
    <property type="match status" value="1"/>
</dbReference>
<dbReference type="GO" id="GO:0016787">
    <property type="term" value="F:hydrolase activity"/>
    <property type="evidence" value="ECO:0007669"/>
    <property type="project" value="UniProtKB-KW"/>
</dbReference>
<comment type="caution">
    <text evidence="2">The sequence shown here is derived from an EMBL/GenBank/DDBJ whole genome shotgun (WGS) entry which is preliminary data.</text>
</comment>
<proteinExistence type="predicted"/>
<gene>
    <name evidence="2" type="ORF">H6F44_16515</name>
</gene>
<dbReference type="AlphaFoldDB" id="A0A926UVQ5"/>
<dbReference type="RefSeq" id="WP_190352127.1">
    <property type="nucleotide sequence ID" value="NZ_JACJPY010000063.1"/>
</dbReference>
<dbReference type="InterPro" id="IPR000073">
    <property type="entry name" value="AB_hydrolase_1"/>
</dbReference>
<keyword evidence="2" id="KW-0378">Hydrolase</keyword>
<keyword evidence="3" id="KW-1185">Reference proteome</keyword>
<evidence type="ECO:0000313" key="2">
    <source>
        <dbReference type="EMBL" id="MBD2151711.1"/>
    </source>
</evidence>
<accession>A0A926UVQ5</accession>
<dbReference type="Proteomes" id="UP000631421">
    <property type="component" value="Unassembled WGS sequence"/>
</dbReference>
<evidence type="ECO:0000259" key="1">
    <source>
        <dbReference type="Pfam" id="PF00561"/>
    </source>
</evidence>
<dbReference type="PANTHER" id="PTHR46438">
    <property type="entry name" value="ALPHA/BETA-HYDROLASES SUPERFAMILY PROTEIN"/>
    <property type="match status" value="1"/>
</dbReference>
<sequence>MVTTSTEPIAGSYWLWRSQKIYYVKAGHNPQQPPLLLVHGFGASTDHWRKNIAELSQDFEVYAIDLLGFGRSQKPAWQYSGDLWRDQLHDFINEIIQRPTAIAGNSLGGYASLCVAADCPQSVKGVILLNSAGPFTDTNPLGAKKVNPIQKAVSGYLQNILRRPWANQLLFNFVRQKSRIRNTLKKVYLDQSAVTEQLVEEIYRPSCDQGAPQVFASVFSTPQGKKVDQLLAAMHCPLLIIWGEGDPWMNCRARGAKFREFYPSLTEHYIKAGHCPHDESPEVVNSLIRDWLRA</sequence>
<evidence type="ECO:0000313" key="3">
    <source>
        <dbReference type="Proteomes" id="UP000631421"/>
    </source>
</evidence>
<dbReference type="SUPFAM" id="SSF53474">
    <property type="entry name" value="alpha/beta-Hydrolases"/>
    <property type="match status" value="1"/>
</dbReference>
<feature type="domain" description="AB hydrolase-1" evidence="1">
    <location>
        <begin position="33"/>
        <end position="281"/>
    </location>
</feature>
<dbReference type="PRINTS" id="PR00111">
    <property type="entry name" value="ABHYDROLASE"/>
</dbReference>